<evidence type="ECO:0000259" key="2">
    <source>
        <dbReference type="Pfam" id="PF02517"/>
    </source>
</evidence>
<keyword evidence="3" id="KW-0645">Protease</keyword>
<feature type="transmembrane region" description="Helical" evidence="1">
    <location>
        <begin position="6"/>
        <end position="27"/>
    </location>
</feature>
<feature type="transmembrane region" description="Helical" evidence="1">
    <location>
        <begin position="135"/>
        <end position="154"/>
    </location>
</feature>
<name>A0A0N0E3L3_9PSED</name>
<feature type="domain" description="CAAX prenyl protease 2/Lysostaphin resistance protein A-like" evidence="2">
    <location>
        <begin position="141"/>
        <end position="234"/>
    </location>
</feature>
<keyword evidence="1" id="KW-1133">Transmembrane helix</keyword>
<feature type="transmembrane region" description="Helical" evidence="1">
    <location>
        <begin position="225"/>
        <end position="243"/>
    </location>
</feature>
<dbReference type="OrthoDB" id="118729at2"/>
<dbReference type="Pfam" id="PF02517">
    <property type="entry name" value="Rce1-like"/>
    <property type="match status" value="1"/>
</dbReference>
<keyword evidence="1" id="KW-0812">Transmembrane</keyword>
<evidence type="ECO:0000256" key="1">
    <source>
        <dbReference type="SAM" id="Phobius"/>
    </source>
</evidence>
<dbReference type="PATRIC" id="fig|50340.43.peg.617"/>
<keyword evidence="4" id="KW-1185">Reference proteome</keyword>
<comment type="caution">
    <text evidence="3">The sequence shown here is derived from an EMBL/GenBank/DDBJ whole genome shotgun (WGS) entry which is preliminary data.</text>
</comment>
<evidence type="ECO:0000313" key="3">
    <source>
        <dbReference type="EMBL" id="KPA90186.1"/>
    </source>
</evidence>
<protein>
    <submittedName>
        <fullName evidence="3">CAAX protease self-immunity</fullName>
    </submittedName>
</protein>
<accession>A0A0N0E3L3</accession>
<feature type="transmembrane region" description="Helical" evidence="1">
    <location>
        <begin position="201"/>
        <end position="218"/>
    </location>
</feature>
<feature type="transmembrane region" description="Helical" evidence="1">
    <location>
        <begin position="109"/>
        <end position="129"/>
    </location>
</feature>
<gene>
    <name evidence="3" type="ORF">PF66_03320</name>
</gene>
<organism evidence="3 4">
    <name type="scientific">Pseudomonas asplenii</name>
    <dbReference type="NCBI Taxonomy" id="53407"/>
    <lineage>
        <taxon>Bacteria</taxon>
        <taxon>Pseudomonadati</taxon>
        <taxon>Pseudomonadota</taxon>
        <taxon>Gammaproteobacteria</taxon>
        <taxon>Pseudomonadales</taxon>
        <taxon>Pseudomonadaceae</taxon>
        <taxon>Pseudomonas</taxon>
    </lineage>
</organism>
<keyword evidence="1" id="KW-0472">Membrane</keyword>
<keyword evidence="3" id="KW-0378">Hydrolase</keyword>
<evidence type="ECO:0000313" key="4">
    <source>
        <dbReference type="Proteomes" id="UP000037931"/>
    </source>
</evidence>
<dbReference type="Proteomes" id="UP000037931">
    <property type="component" value="Unassembled WGS sequence"/>
</dbReference>
<dbReference type="RefSeq" id="WP_054063259.1">
    <property type="nucleotide sequence ID" value="NZ_JSYZ01000011.1"/>
</dbReference>
<feature type="transmembrane region" description="Helical" evidence="1">
    <location>
        <begin position="175"/>
        <end position="195"/>
    </location>
</feature>
<dbReference type="GO" id="GO:0080120">
    <property type="term" value="P:CAAX-box protein maturation"/>
    <property type="evidence" value="ECO:0007669"/>
    <property type="project" value="UniProtKB-ARBA"/>
</dbReference>
<sequence>MIHDGLVVLIHYGLYLIPGLLLCGFWFGLLPGTQPALRIMILLLTFVLLRDAMTPLGLWSLSGDLQIGFIANPFVLTVLGGLSLGLMALLAWRVPSLWQRVVWFRGNPIAGPVLGVAIGCLIGLPLRLYQGIEPAAIAGYWSWFPAMLVLAYGANALEEVLFRGFLQGYLEQQVSLLRAALISAVAFSACHAFLALTVTQLGWPVLLFTLLEGLACALVRMRHGVLASTATHGTAILLIAVPML</sequence>
<feature type="transmembrane region" description="Helical" evidence="1">
    <location>
        <begin position="67"/>
        <end position="89"/>
    </location>
</feature>
<proteinExistence type="predicted"/>
<reference evidence="3 4" key="1">
    <citation type="journal article" date="2015" name="PLoS ONE">
        <title>Rice-Infecting Pseudomonas Genomes Are Highly Accessorized and Harbor Multiple Putative Virulence Mechanisms to Cause Sheath Brown Rot.</title>
        <authorList>
            <person name="Quibod I.L."/>
            <person name="Grande G."/>
            <person name="Oreiro E.G."/>
            <person name="Borja F.N."/>
            <person name="Dossa G.S."/>
            <person name="Mauleon R."/>
            <person name="Cruz C.V."/>
            <person name="Oliva R."/>
        </authorList>
    </citation>
    <scope>NUCLEOTIDE SEQUENCE [LARGE SCALE GENOMIC DNA]</scope>
    <source>
        <strain evidence="3 4">IRRI 6609</strain>
    </source>
</reference>
<dbReference type="AlphaFoldDB" id="A0A0N0E3L3"/>
<dbReference type="EMBL" id="JSYZ01000011">
    <property type="protein sequence ID" value="KPA90186.1"/>
    <property type="molecule type" value="Genomic_DNA"/>
</dbReference>
<dbReference type="InterPro" id="IPR003675">
    <property type="entry name" value="Rce1/LyrA-like_dom"/>
</dbReference>
<dbReference type="STRING" id="50340.PF66_03320"/>
<dbReference type="GO" id="GO:0004175">
    <property type="term" value="F:endopeptidase activity"/>
    <property type="evidence" value="ECO:0007669"/>
    <property type="project" value="UniProtKB-ARBA"/>
</dbReference>
<dbReference type="GO" id="GO:0006508">
    <property type="term" value="P:proteolysis"/>
    <property type="evidence" value="ECO:0007669"/>
    <property type="project" value="UniProtKB-KW"/>
</dbReference>